<dbReference type="GeneID" id="31490314"/>
<keyword evidence="4" id="KW-1185">Reference proteome</keyword>
<dbReference type="KEGG" id="rcp:RCAP_rcc01430"/>
<keyword evidence="1 3" id="KW-0489">Methyltransferase</keyword>
<dbReference type="Proteomes" id="UP000002361">
    <property type="component" value="Chromosome"/>
</dbReference>
<dbReference type="Gene3D" id="3.40.50.150">
    <property type="entry name" value="Vaccinia Virus protein VP39"/>
    <property type="match status" value="1"/>
</dbReference>
<dbReference type="EMBL" id="CP001312">
    <property type="protein sequence ID" value="ADE85175.1"/>
    <property type="molecule type" value="Genomic_DNA"/>
</dbReference>
<dbReference type="OrthoDB" id="9800233at2"/>
<gene>
    <name evidence="3" type="ordered locus">RCAP_rcc01430</name>
</gene>
<dbReference type="PIRSF" id="PIRSF028177">
    <property type="entry name" value="Polyketide_synth_Omtfrase_TcmP"/>
    <property type="match status" value="1"/>
</dbReference>
<dbReference type="PANTHER" id="PTHR43619:SF2">
    <property type="entry name" value="S-ADENOSYL-L-METHIONINE-DEPENDENT METHYLTRANSFERASES SUPERFAMILY PROTEIN"/>
    <property type="match status" value="1"/>
</dbReference>
<evidence type="ECO:0000256" key="2">
    <source>
        <dbReference type="ARBA" id="ARBA00022679"/>
    </source>
</evidence>
<reference key="1">
    <citation type="submission" date="2008-12" db="EMBL/GenBank/DDBJ databases">
        <title>Complete genome sequence of Rhodobacter capsulatus SB1003.</title>
        <authorList>
            <person name="Strnad H."/>
            <person name="Lapidus A."/>
            <person name="Vlcek C."/>
            <person name="Ulbrich P."/>
            <person name="Paces J."/>
            <person name="Maltsev N."/>
            <person name="Kumar V."/>
            <person name="Kogan Y."/>
            <person name="Milgram A."/>
            <person name="Rebrekov D."/>
            <person name="Mazur M."/>
            <person name="Cox R."/>
            <person name="Kyrpides N."/>
            <person name="Kolar M."/>
            <person name="Sachova J."/>
            <person name="Ridl J."/>
            <person name="Ivanova N."/>
            <person name="Kapatral V."/>
            <person name="Los T."/>
            <person name="Lykidis A."/>
            <person name="Mikhailova N."/>
            <person name="Reznik G."/>
            <person name="Vasieva O."/>
            <person name="Fonstein M."/>
            <person name="Paces V."/>
            <person name="Haselkorn R."/>
        </authorList>
    </citation>
    <scope>NUCLEOTIDE SEQUENCE</scope>
    <source>
        <strain>SB1003</strain>
    </source>
</reference>
<dbReference type="eggNOG" id="COG3315">
    <property type="taxonomic scope" value="Bacteria"/>
</dbReference>
<dbReference type="RefSeq" id="WP_013067154.1">
    <property type="nucleotide sequence ID" value="NC_014034.1"/>
</dbReference>
<dbReference type="InterPro" id="IPR029063">
    <property type="entry name" value="SAM-dependent_MTases_sf"/>
</dbReference>
<dbReference type="AlphaFoldDB" id="D5AT68"/>
<proteinExistence type="predicted"/>
<dbReference type="GO" id="GO:0008168">
    <property type="term" value="F:methyltransferase activity"/>
    <property type="evidence" value="ECO:0007669"/>
    <property type="project" value="UniProtKB-KW"/>
</dbReference>
<dbReference type="InterPro" id="IPR016874">
    <property type="entry name" value="TcmP-like"/>
</dbReference>
<dbReference type="HOGENOM" id="CLU_069348_1_0_5"/>
<evidence type="ECO:0000313" key="3">
    <source>
        <dbReference type="EMBL" id="ADE85175.1"/>
    </source>
</evidence>
<protein>
    <submittedName>
        <fullName evidence="3">O-methyltransferase domain protein</fullName>
        <ecNumber evidence="3">2.1.1.-</ecNumber>
    </submittedName>
</protein>
<evidence type="ECO:0000256" key="1">
    <source>
        <dbReference type="ARBA" id="ARBA00022603"/>
    </source>
</evidence>
<accession>D5AT68</accession>
<reference evidence="3 4" key="2">
    <citation type="journal article" date="2010" name="J. Bacteriol.">
        <title>Complete genome sequence of the photosynthetic purple nonsulfur bacterium Rhodobacter capsulatus SB 1003.</title>
        <authorList>
            <person name="Strnad H."/>
            <person name="Lapidus A."/>
            <person name="Paces J."/>
            <person name="Ulbrich P."/>
            <person name="Vlcek C."/>
            <person name="Paces V."/>
            <person name="Haselkorn R."/>
        </authorList>
    </citation>
    <scope>NUCLEOTIDE SEQUENCE [LARGE SCALE GENOMIC DNA]</scope>
    <source>
        <strain evidence="4">ATCC BAA-309 / NBRC 16581 / SB1003</strain>
    </source>
</reference>
<name>D5AT68_RHOCB</name>
<organism evidence="3 4">
    <name type="scientific">Rhodobacter capsulatus (strain ATCC BAA-309 / NBRC 16581 / SB1003)</name>
    <dbReference type="NCBI Taxonomy" id="272942"/>
    <lineage>
        <taxon>Bacteria</taxon>
        <taxon>Pseudomonadati</taxon>
        <taxon>Pseudomonadota</taxon>
        <taxon>Alphaproteobacteria</taxon>
        <taxon>Rhodobacterales</taxon>
        <taxon>Rhodobacter group</taxon>
        <taxon>Rhodobacter</taxon>
    </lineage>
</organism>
<dbReference type="STRING" id="272942.RCAP_rcc01430"/>
<sequence>MTQVARIGTGARIAPRLGGVPETLLWPLRSRAGMTVLDRGFFDDPMAVDLLNRIDYDFDRFGPVSHWHAVRSKYSDGLIRRYLARHPEAQVLALGEGLETQFWRLDNGRLRWLCVDLPESIALRRQLLPDHPRLTELPLSALDPAVFEAVDPERGFFVTAAGLVMYFTAEETLALLRRIGAHRGPSPAEIFFDTIPHWFSRRTLRGMVVDKDYTAPQMPFALARRDVPAFLRQVPGLSLVTAIGYGEAFPERSRLIATLGRLPVVRDMAPLLLHARFG</sequence>
<dbReference type="SUPFAM" id="SSF53335">
    <property type="entry name" value="S-adenosyl-L-methionine-dependent methyltransferases"/>
    <property type="match status" value="1"/>
</dbReference>
<dbReference type="Pfam" id="PF04072">
    <property type="entry name" value="LCM"/>
    <property type="match status" value="1"/>
</dbReference>
<evidence type="ECO:0000313" key="4">
    <source>
        <dbReference type="Proteomes" id="UP000002361"/>
    </source>
</evidence>
<dbReference type="EC" id="2.1.1.-" evidence="3"/>
<keyword evidence="2 3" id="KW-0808">Transferase</keyword>
<dbReference type="GO" id="GO:0032259">
    <property type="term" value="P:methylation"/>
    <property type="evidence" value="ECO:0007669"/>
    <property type="project" value="UniProtKB-KW"/>
</dbReference>
<dbReference type="PANTHER" id="PTHR43619">
    <property type="entry name" value="S-ADENOSYL-L-METHIONINE-DEPENDENT METHYLTRANSFERASE YKTD-RELATED"/>
    <property type="match status" value="1"/>
</dbReference>
<dbReference type="InterPro" id="IPR007213">
    <property type="entry name" value="Ppm1/Ppm2/Tcmp"/>
</dbReference>